<dbReference type="Proteomes" id="UP000054498">
    <property type="component" value="Unassembled WGS sequence"/>
</dbReference>
<dbReference type="InterPro" id="IPR013767">
    <property type="entry name" value="PAS_fold"/>
</dbReference>
<dbReference type="OrthoDB" id="432483at2759"/>
<evidence type="ECO:0000313" key="6">
    <source>
        <dbReference type="Proteomes" id="UP000054498"/>
    </source>
</evidence>
<organism evidence="5 6">
    <name type="scientific">Monoraphidium neglectum</name>
    <dbReference type="NCBI Taxonomy" id="145388"/>
    <lineage>
        <taxon>Eukaryota</taxon>
        <taxon>Viridiplantae</taxon>
        <taxon>Chlorophyta</taxon>
        <taxon>core chlorophytes</taxon>
        <taxon>Chlorophyceae</taxon>
        <taxon>CS clade</taxon>
        <taxon>Sphaeropleales</taxon>
        <taxon>Selenastraceae</taxon>
        <taxon>Monoraphidium</taxon>
    </lineage>
</organism>
<evidence type="ECO:0000256" key="2">
    <source>
        <dbReference type="ARBA" id="ARBA00022606"/>
    </source>
</evidence>
<feature type="domain" description="PAS fold" evidence="4">
    <location>
        <begin position="138"/>
        <end position="225"/>
    </location>
</feature>
<gene>
    <name evidence="5" type="ORF">MNEG_1851</name>
</gene>
<keyword evidence="1" id="KW-0157">Chromophore</keyword>
<dbReference type="GeneID" id="25734729"/>
<feature type="region of interest" description="Disordered" evidence="3">
    <location>
        <begin position="69"/>
        <end position="93"/>
    </location>
</feature>
<keyword evidence="6" id="KW-1185">Reference proteome</keyword>
<dbReference type="RefSeq" id="XP_013905132.1">
    <property type="nucleotide sequence ID" value="XM_014049678.1"/>
</dbReference>
<dbReference type="Gene3D" id="3.30.450.20">
    <property type="entry name" value="PAS domain"/>
    <property type="match status" value="1"/>
</dbReference>
<keyword evidence="1" id="KW-0600">Photoreceptor protein</keyword>
<evidence type="ECO:0000259" key="4">
    <source>
        <dbReference type="Pfam" id="PF00989"/>
    </source>
</evidence>
<evidence type="ECO:0000313" key="5">
    <source>
        <dbReference type="EMBL" id="KIZ06113.1"/>
    </source>
</evidence>
<dbReference type="EMBL" id="KK100413">
    <property type="protein sequence ID" value="KIZ06113.1"/>
    <property type="molecule type" value="Genomic_DNA"/>
</dbReference>
<dbReference type="NCBIfam" id="TIGR00229">
    <property type="entry name" value="sensory_box"/>
    <property type="match status" value="1"/>
</dbReference>
<dbReference type="InterPro" id="IPR035965">
    <property type="entry name" value="PAS-like_dom_sf"/>
</dbReference>
<evidence type="ECO:0000256" key="1">
    <source>
        <dbReference type="ARBA" id="ARBA00022543"/>
    </source>
</evidence>
<keyword evidence="2" id="KW-0716">Sensory transduction</keyword>
<dbReference type="GO" id="GO:0009881">
    <property type="term" value="F:photoreceptor activity"/>
    <property type="evidence" value="ECO:0007669"/>
    <property type="project" value="UniProtKB-KW"/>
</dbReference>
<sequence length="242" mass="25953">MALARSLAAVTSQQSATVLRSLASIAAAHGAPSASEPGSLRELLWGAAGERPSDQQQVHYHYKELYAHHQQQRQQEHYHQQQQHHQQDDDAPSVRGAIRRCASRLMFGLAPGTPVSVEGALQPSGQARVVTEATYPYRVVHANEAFQRASGWAPSEAHGAPLPVLLKGPETDPAALNQIQEAAAARARTCVVCVTYRKDGSSFLNHLQLSPLYDTVGHVSHLLAVSMPQDLAPGGADGPSSE</sequence>
<dbReference type="AlphaFoldDB" id="A0A0D2K767"/>
<proteinExistence type="predicted"/>
<keyword evidence="1" id="KW-0675">Receptor</keyword>
<evidence type="ECO:0000256" key="3">
    <source>
        <dbReference type="SAM" id="MobiDB-lite"/>
    </source>
</evidence>
<name>A0A0D2K767_9CHLO</name>
<dbReference type="KEGG" id="mng:MNEG_1851"/>
<accession>A0A0D2K767</accession>
<dbReference type="InterPro" id="IPR000014">
    <property type="entry name" value="PAS"/>
</dbReference>
<reference evidence="5 6" key="1">
    <citation type="journal article" date="2013" name="BMC Genomics">
        <title>Reconstruction of the lipid metabolism for the microalga Monoraphidium neglectum from its genome sequence reveals characteristics suitable for biofuel production.</title>
        <authorList>
            <person name="Bogen C."/>
            <person name="Al-Dilaimi A."/>
            <person name="Albersmeier A."/>
            <person name="Wichmann J."/>
            <person name="Grundmann M."/>
            <person name="Rupp O."/>
            <person name="Lauersen K.J."/>
            <person name="Blifernez-Klassen O."/>
            <person name="Kalinowski J."/>
            <person name="Goesmann A."/>
            <person name="Mussgnug J.H."/>
            <person name="Kruse O."/>
        </authorList>
    </citation>
    <scope>NUCLEOTIDE SEQUENCE [LARGE SCALE GENOMIC DNA]</scope>
    <source>
        <strain evidence="5 6">SAG 48.87</strain>
    </source>
</reference>
<dbReference type="GO" id="GO:0006355">
    <property type="term" value="P:regulation of DNA-templated transcription"/>
    <property type="evidence" value="ECO:0007669"/>
    <property type="project" value="InterPro"/>
</dbReference>
<dbReference type="Pfam" id="PF00989">
    <property type="entry name" value="PAS"/>
    <property type="match status" value="1"/>
</dbReference>
<dbReference type="SUPFAM" id="SSF55785">
    <property type="entry name" value="PYP-like sensor domain (PAS domain)"/>
    <property type="match status" value="1"/>
</dbReference>
<protein>
    <recommendedName>
        <fullName evidence="4">PAS fold domain-containing protein</fullName>
    </recommendedName>
</protein>